<reference evidence="3 4" key="1">
    <citation type="submission" date="2024-10" db="EMBL/GenBank/DDBJ databases">
        <title>Updated reference genomes for cyclostephanoid diatoms.</title>
        <authorList>
            <person name="Roberts W.R."/>
            <person name="Alverson A.J."/>
        </authorList>
    </citation>
    <scope>NUCLEOTIDE SEQUENCE [LARGE SCALE GENOMIC DNA]</scope>
    <source>
        <strain evidence="3 4">AJA010-31</strain>
    </source>
</reference>
<accession>A0ABD3N707</accession>
<dbReference type="PANTHER" id="PTHR47942:SF63">
    <property type="entry name" value="PENTATRICOPEPTIDE REPEAT-CONTAINING PROTEIN"/>
    <property type="match status" value="1"/>
</dbReference>
<evidence type="ECO:0000256" key="2">
    <source>
        <dbReference type="PROSITE-ProRule" id="PRU00708"/>
    </source>
</evidence>
<protein>
    <recommendedName>
        <fullName evidence="5">Pentatricopeptide repeat-containing protein</fullName>
    </recommendedName>
</protein>
<dbReference type="InterPro" id="IPR011990">
    <property type="entry name" value="TPR-like_helical_dom_sf"/>
</dbReference>
<keyword evidence="1" id="KW-0677">Repeat</keyword>
<dbReference type="PANTHER" id="PTHR47942">
    <property type="entry name" value="TETRATRICOPEPTIDE REPEAT (TPR)-LIKE SUPERFAMILY PROTEIN-RELATED"/>
    <property type="match status" value="1"/>
</dbReference>
<keyword evidence="4" id="KW-1185">Reference proteome</keyword>
<dbReference type="Proteomes" id="UP001530400">
    <property type="component" value="Unassembled WGS sequence"/>
</dbReference>
<evidence type="ECO:0000313" key="3">
    <source>
        <dbReference type="EMBL" id="KAL3771807.1"/>
    </source>
</evidence>
<name>A0ABD3N707_9STRA</name>
<dbReference type="Gene3D" id="1.25.40.10">
    <property type="entry name" value="Tetratricopeptide repeat domain"/>
    <property type="match status" value="4"/>
</dbReference>
<proteinExistence type="predicted"/>
<comment type="caution">
    <text evidence="3">The sequence shown here is derived from an EMBL/GenBank/DDBJ whole genome shotgun (WGS) entry which is preliminary data.</text>
</comment>
<feature type="repeat" description="PPR" evidence="2">
    <location>
        <begin position="836"/>
        <end position="870"/>
    </location>
</feature>
<gene>
    <name evidence="3" type="ORF">ACHAWO_007695</name>
</gene>
<dbReference type="InterPro" id="IPR051222">
    <property type="entry name" value="PPR/CCM1_RNA-binding"/>
</dbReference>
<evidence type="ECO:0000313" key="4">
    <source>
        <dbReference type="Proteomes" id="UP001530400"/>
    </source>
</evidence>
<sequence>MMSSSLRFHARFHVSQVIHRAHVSRSVCSLHSPRINPAAPTLSFTSHTTDRHYRSSSVVLDARNHRHHRSNPETNTGRTDVANLTRQLLSDSTTNNCVIESYKVSLEQARTDESLIKSFGLSKSDAQLMYIMPPNILRNVHLAVSHFSKRDNYQGISFGTHNIPGPVLCVQLLGLIGIPQYYSDQEMPVSSALSPRPVIVHSSQIDQILHCCLQTALALSNSCKAGKGTLIGYDFNSSGKRQYGGKKTAANVCEEIWRAVHSMEIKFTFERKGEKPTLISPIQMPNILSNLNSISAMSDNPLMEYFADFIPQNTEPWSKKDHRRYKQAISLFNSTLAAYARLGSSATGTQQGIRREMVQSTERILLELAAKNNPADPSPSTILQCVRPDIISFNSAMNAWSQLGPRLKGAVQDKHTESIAILSAEKSQAFLEMMQELWDEERSMLSTRQAMQSTWEQCANEESLQVHAVAPNTSSYNTVLFAYSRSSSSDSYDKAMRLFKIMVDRCNLSCNGRISFMRQNSNSHRVDDALLEGDHAYPDSRTFVALLGCCSNMRSKSFSDAANIIETVYDTMKYWNEQLRWSTRQGITPDELLRAQEQTNPILNVFAYNALIKAYASIPKSSWDESLQCCNRIDEIISSMGVTAAPDDITRGIAIDAWIQCADFANLDPARHEICVEKACAHLDSMLLPQTMPFHQLTQQYGDSAIISSRALHSLNDVISLCGKLSMPSRAYELFLRAKECNISNLVILSSTIDALTKSKDIVNVKTALHHLIEFEKFLSKTRTAESNKKHEYTCMYNACIKGFLNVENGTENAHKLLMRMIHSHDRNPFYIGQPNPTSFALVMDALAKSGRSKEVESLLTKMEELDQRRQNNPRGKDLELNVAPNIIHYNTLMTSYVRGNHAANLESAEKLYYRMQNDSRLPSPDEITTSLYLQLQSDVQSNISKSLGRVYSDTNRAVHASQQASDTNNIELDELILDTIKQDHNPSPKSFTAIMNGFVNRRTIEGTKKATELLRRMEEMFAAGDIKIRPDIIMYNFVLHAWQNCKPSKDEISSISPSAMAEEILISLCQKYKGCNTNVPPNDASFSICIHAWCDSSEPHAAERAESILRMKEEFLNRMDGLTIRTTDYNLIISKWKDNPDGPLHATKLFDDMLAKSKESKAYQPPNDYSLNGVLAVYAKSRDNYGADKAQEYLRHMNQLYDEKKTTIRPGMISYRSVISAFITRKAIDSPQKVESLVDEMSKKCAEGREDLRPDSIILDLILKACNLAPVTWNKSREEKANTHIIEIANRTFAKLRANSEQTHSTYAFMFRIYYRHMDLNDPRYELLMKNLWAQCCRDGLVSEFTLESLRLSVKESTFFECIGHKREGKKAESVKVRSLCSDWRRNVAAKRLAG</sequence>
<dbReference type="InterPro" id="IPR002885">
    <property type="entry name" value="PPR_rpt"/>
</dbReference>
<dbReference type="PROSITE" id="PS51375">
    <property type="entry name" value="PPR"/>
    <property type="match status" value="1"/>
</dbReference>
<organism evidence="3 4">
    <name type="scientific">Cyclotella atomus</name>
    <dbReference type="NCBI Taxonomy" id="382360"/>
    <lineage>
        <taxon>Eukaryota</taxon>
        <taxon>Sar</taxon>
        <taxon>Stramenopiles</taxon>
        <taxon>Ochrophyta</taxon>
        <taxon>Bacillariophyta</taxon>
        <taxon>Coscinodiscophyceae</taxon>
        <taxon>Thalassiosirophycidae</taxon>
        <taxon>Stephanodiscales</taxon>
        <taxon>Stephanodiscaceae</taxon>
        <taxon>Cyclotella</taxon>
    </lineage>
</organism>
<evidence type="ECO:0000256" key="1">
    <source>
        <dbReference type="ARBA" id="ARBA00022737"/>
    </source>
</evidence>
<dbReference type="EMBL" id="JALLPJ020001280">
    <property type="protein sequence ID" value="KAL3771807.1"/>
    <property type="molecule type" value="Genomic_DNA"/>
</dbReference>
<evidence type="ECO:0008006" key="5">
    <source>
        <dbReference type="Google" id="ProtNLM"/>
    </source>
</evidence>